<gene>
    <name evidence="2" type="ORF">BRYFOR_07709</name>
</gene>
<evidence type="ECO:0000256" key="1">
    <source>
        <dbReference type="SAM" id="Phobius"/>
    </source>
</evidence>
<dbReference type="OrthoDB" id="9788881at2"/>
<feature type="transmembrane region" description="Helical" evidence="1">
    <location>
        <begin position="38"/>
        <end position="55"/>
    </location>
</feature>
<keyword evidence="1" id="KW-0812">Transmembrane</keyword>
<keyword evidence="3" id="KW-1185">Reference proteome</keyword>
<dbReference type="AlphaFoldDB" id="C6LGE9"/>
<sequence length="245" mass="29361">MNTQKGIEKTICLTTFLRRSIVEMGSGTLANFLLDERVASIVAVILTATLSYVFTKRSENKKHNVEIYMQQLEKVFLPLYLLVFDKNIEDIDFQNLLQNMKTKKRKYFLYLSCDFLKIIMELEKEITQGNITRNTKRLCKKYIEFEYLRLKRILGFPHKIEEYFGSYFRYIVFRNVIYFAQIALLFSITFLSIFGSELYHNYSNAYQILCNLIGILFLFNILLLFAAIMYYLYWFFYLRKNKLIN</sequence>
<organism evidence="2 3">
    <name type="scientific">Marvinbryantia formatexigens DSM 14469</name>
    <dbReference type="NCBI Taxonomy" id="478749"/>
    <lineage>
        <taxon>Bacteria</taxon>
        <taxon>Bacillati</taxon>
        <taxon>Bacillota</taxon>
        <taxon>Clostridia</taxon>
        <taxon>Lachnospirales</taxon>
        <taxon>Lachnospiraceae</taxon>
        <taxon>Marvinbryantia</taxon>
    </lineage>
</organism>
<name>C6LGE9_9FIRM</name>
<dbReference type="EMBL" id="ACCL02000012">
    <property type="protein sequence ID" value="EET60149.1"/>
    <property type="molecule type" value="Genomic_DNA"/>
</dbReference>
<evidence type="ECO:0000313" key="2">
    <source>
        <dbReference type="EMBL" id="EET60149.1"/>
    </source>
</evidence>
<keyword evidence="1" id="KW-1133">Transmembrane helix</keyword>
<evidence type="ECO:0000313" key="3">
    <source>
        <dbReference type="Proteomes" id="UP000005561"/>
    </source>
</evidence>
<accession>C6LGE9</accession>
<dbReference type="Proteomes" id="UP000005561">
    <property type="component" value="Unassembled WGS sequence"/>
</dbReference>
<evidence type="ECO:0008006" key="4">
    <source>
        <dbReference type="Google" id="ProtNLM"/>
    </source>
</evidence>
<dbReference type="RefSeq" id="WP_006862494.1">
    <property type="nucleotide sequence ID" value="NZ_ACCL02000012.1"/>
</dbReference>
<keyword evidence="1" id="KW-0472">Membrane</keyword>
<protein>
    <recommendedName>
        <fullName evidence="4">SMODS and SLOG-associating 2TM effector domain-containing protein</fullName>
    </recommendedName>
</protein>
<comment type="caution">
    <text evidence="2">The sequence shown here is derived from an EMBL/GenBank/DDBJ whole genome shotgun (WGS) entry which is preliminary data.</text>
</comment>
<feature type="transmembrane region" description="Helical" evidence="1">
    <location>
        <begin position="176"/>
        <end position="194"/>
    </location>
</feature>
<reference evidence="2" key="1">
    <citation type="submission" date="2009-07" db="EMBL/GenBank/DDBJ databases">
        <authorList>
            <person name="Weinstock G."/>
            <person name="Sodergren E."/>
            <person name="Clifton S."/>
            <person name="Fulton L."/>
            <person name="Fulton B."/>
            <person name="Courtney L."/>
            <person name="Fronick C."/>
            <person name="Harrison M."/>
            <person name="Strong C."/>
            <person name="Farmer C."/>
            <person name="Delahaunty K."/>
            <person name="Markovic C."/>
            <person name="Hall O."/>
            <person name="Minx P."/>
            <person name="Tomlinson C."/>
            <person name="Mitreva M."/>
            <person name="Nelson J."/>
            <person name="Hou S."/>
            <person name="Wollam A."/>
            <person name="Pepin K.H."/>
            <person name="Johnson M."/>
            <person name="Bhonagiri V."/>
            <person name="Nash W.E."/>
            <person name="Warren W."/>
            <person name="Chinwalla A."/>
            <person name="Mardis E.R."/>
            <person name="Wilson R.K."/>
        </authorList>
    </citation>
    <scope>NUCLEOTIDE SEQUENCE [LARGE SCALE GENOMIC DNA]</scope>
    <source>
        <strain evidence="2">DSM 14469</strain>
    </source>
</reference>
<feature type="transmembrane region" description="Helical" evidence="1">
    <location>
        <begin position="206"/>
        <end position="233"/>
    </location>
</feature>
<proteinExistence type="predicted"/>